<name>A0A074YLZ1_AURSE</name>
<accession>A0A074YLZ1</accession>
<gene>
    <name evidence="1" type="ORF">AUEXF2481DRAFT_372494</name>
</gene>
<evidence type="ECO:0000313" key="2">
    <source>
        <dbReference type="Proteomes" id="UP000030641"/>
    </source>
</evidence>
<keyword evidence="2" id="KW-1185">Reference proteome</keyword>
<sequence>MPTPRCILRRVKLPGGKTDTILLMQKQVNCRSCSEARSRSIKTCCPGSEGWRRSHKILSCFHAISRQALPSGATQLRVNLTCGLTIASAVLTVLLQRGEWAKATVANSCLFLQDSGFQKFRKHRPSILNPGSYRRIPCARPRRSVSLRKCFLLSDSKEWFGWNTAYTGKIKSYFVTTERGFLTQAQHYSTATSLVGKAVKTYDILYTVDGPLTLCT</sequence>
<reference evidence="1 2" key="1">
    <citation type="journal article" date="2014" name="BMC Genomics">
        <title>Genome sequencing of four Aureobasidium pullulans varieties: biotechnological potential, stress tolerance, and description of new species.</title>
        <authorList>
            <person name="Gostin Ar C."/>
            <person name="Ohm R.A."/>
            <person name="Kogej T."/>
            <person name="Sonjak S."/>
            <person name="Turk M."/>
            <person name="Zajc J."/>
            <person name="Zalar P."/>
            <person name="Grube M."/>
            <person name="Sun H."/>
            <person name="Han J."/>
            <person name="Sharma A."/>
            <person name="Chiniquy J."/>
            <person name="Ngan C.Y."/>
            <person name="Lipzen A."/>
            <person name="Barry K."/>
            <person name="Grigoriev I.V."/>
            <person name="Gunde-Cimerman N."/>
        </authorList>
    </citation>
    <scope>NUCLEOTIDE SEQUENCE [LARGE SCALE GENOMIC DNA]</scope>
    <source>
        <strain evidence="1 2">EXF-2481</strain>
    </source>
</reference>
<dbReference type="HOGENOM" id="CLU_1277406_0_0_1"/>
<protein>
    <submittedName>
        <fullName evidence="1">Uncharacterized protein</fullName>
    </submittedName>
</protein>
<dbReference type="GeneID" id="25365796"/>
<dbReference type="AlphaFoldDB" id="A0A074YLZ1"/>
<dbReference type="EMBL" id="KL584751">
    <property type="protein sequence ID" value="KEQ98695.1"/>
    <property type="molecule type" value="Genomic_DNA"/>
</dbReference>
<dbReference type="RefSeq" id="XP_013347650.1">
    <property type="nucleotide sequence ID" value="XM_013492196.1"/>
</dbReference>
<proteinExistence type="predicted"/>
<organism evidence="1 2">
    <name type="scientific">Aureobasidium subglaciale (strain EXF-2481)</name>
    <name type="common">Aureobasidium pullulans var. subglaciale</name>
    <dbReference type="NCBI Taxonomy" id="1043005"/>
    <lineage>
        <taxon>Eukaryota</taxon>
        <taxon>Fungi</taxon>
        <taxon>Dikarya</taxon>
        <taxon>Ascomycota</taxon>
        <taxon>Pezizomycotina</taxon>
        <taxon>Dothideomycetes</taxon>
        <taxon>Dothideomycetidae</taxon>
        <taxon>Dothideales</taxon>
        <taxon>Saccotheciaceae</taxon>
        <taxon>Aureobasidium</taxon>
    </lineage>
</organism>
<dbReference type="Proteomes" id="UP000030641">
    <property type="component" value="Unassembled WGS sequence"/>
</dbReference>
<evidence type="ECO:0000313" key="1">
    <source>
        <dbReference type="EMBL" id="KEQ98695.1"/>
    </source>
</evidence>
<dbReference type="InParanoid" id="A0A074YLZ1"/>
<dbReference type="OrthoDB" id="10417567at2759"/>